<feature type="region of interest" description="Disordered" evidence="2">
    <location>
        <begin position="494"/>
        <end position="521"/>
    </location>
</feature>
<feature type="domain" description="Ras-GAP" evidence="3">
    <location>
        <begin position="729"/>
        <end position="963"/>
    </location>
</feature>
<dbReference type="AlphaFoldDB" id="A0A0D2IBQ3"/>
<evidence type="ECO:0000313" key="5">
    <source>
        <dbReference type="Proteomes" id="UP000053617"/>
    </source>
</evidence>
<dbReference type="SUPFAM" id="SSF48350">
    <property type="entry name" value="GTPase activation domain, GAP"/>
    <property type="match status" value="1"/>
</dbReference>
<dbReference type="RefSeq" id="XP_013267842.1">
    <property type="nucleotide sequence ID" value="XM_013412388.1"/>
</dbReference>
<dbReference type="InterPro" id="IPR039360">
    <property type="entry name" value="Ras_GTPase"/>
</dbReference>
<dbReference type="InterPro" id="IPR001936">
    <property type="entry name" value="RasGAP_dom"/>
</dbReference>
<feature type="region of interest" description="Disordered" evidence="2">
    <location>
        <begin position="1181"/>
        <end position="1248"/>
    </location>
</feature>
<dbReference type="OrthoDB" id="775356at2759"/>
<gene>
    <name evidence="4" type="ORF">Z518_09771</name>
</gene>
<dbReference type="InterPro" id="IPR035892">
    <property type="entry name" value="C2_domain_sf"/>
</dbReference>
<organism evidence="4 5">
    <name type="scientific">Rhinocladiella mackenziei CBS 650.93</name>
    <dbReference type="NCBI Taxonomy" id="1442369"/>
    <lineage>
        <taxon>Eukaryota</taxon>
        <taxon>Fungi</taxon>
        <taxon>Dikarya</taxon>
        <taxon>Ascomycota</taxon>
        <taxon>Pezizomycotina</taxon>
        <taxon>Eurotiomycetes</taxon>
        <taxon>Chaetothyriomycetidae</taxon>
        <taxon>Chaetothyriales</taxon>
        <taxon>Herpotrichiellaceae</taxon>
        <taxon>Rhinocladiella</taxon>
    </lineage>
</organism>
<dbReference type="Proteomes" id="UP000053617">
    <property type="component" value="Unassembled WGS sequence"/>
</dbReference>
<keyword evidence="5" id="KW-1185">Reference proteome</keyword>
<feature type="region of interest" description="Disordered" evidence="2">
    <location>
        <begin position="1"/>
        <end position="49"/>
    </location>
</feature>
<evidence type="ECO:0000256" key="1">
    <source>
        <dbReference type="ARBA" id="ARBA00022468"/>
    </source>
</evidence>
<dbReference type="PANTHER" id="PTHR10194">
    <property type="entry name" value="RAS GTPASE-ACTIVATING PROTEINS"/>
    <property type="match status" value="1"/>
</dbReference>
<dbReference type="EMBL" id="KN847482">
    <property type="protein sequence ID" value="KIX00706.1"/>
    <property type="molecule type" value="Genomic_DNA"/>
</dbReference>
<feature type="compositionally biased region" description="Polar residues" evidence="2">
    <location>
        <begin position="123"/>
        <end position="132"/>
    </location>
</feature>
<feature type="compositionally biased region" description="Polar residues" evidence="2">
    <location>
        <begin position="1188"/>
        <end position="1197"/>
    </location>
</feature>
<feature type="compositionally biased region" description="Basic residues" evidence="2">
    <location>
        <begin position="16"/>
        <end position="28"/>
    </location>
</feature>
<dbReference type="SMART" id="SM00323">
    <property type="entry name" value="RasGAP"/>
    <property type="match status" value="1"/>
</dbReference>
<dbReference type="VEuPathDB" id="FungiDB:Z518_09771"/>
<dbReference type="SUPFAM" id="SSF49562">
    <property type="entry name" value="C2 domain (Calcium/lipid-binding domain, CaLB)"/>
    <property type="match status" value="1"/>
</dbReference>
<sequence length="1248" mass="139680">MKSTERDDPRGINTHTRSRTQRVQRRSSRQASSQDRHGKIFEEPEQSTIRAVTPDSTIYTTFRNDSFDATQIHSPVQQASRTNSSQRRRETFVSVSNTDEESTVERRRRRAQTRAGTKEEPVSDTSPGSLFSKTRKRLGSITTGPAQVQRPDEAYGSIGFPSVVHSPEILDQADPRNPPRTPRRPFSPVDMFTVSAQSLRSPKLLDIDSAKILHLMKTTCGRMHGILFFRPLHTTAWASGYCAINVAPGSLVCQTKGEVSQSKTLIPDLRGCTVRTHYDHETQSTYLSVLIASSGTGYQLRPPVPETFDSWLAALLCWQPLRPKGVHNKMTKPQPTSAIDKKPVTQRRISDLMNPKSTAIVKVGKMLLWDGPLPSGSQLASSPSTIGRSMTEENYLWRRVSCTVHENGTFRLLGDVDSQVLSVTPLSQLSRCAVQRLDESVLRMPHCLAIYPQYRVQAPLVRLSRPMVLCLESNVALEAWYVLLRALTVPELYGPEQPNPEEPQNFSHNDARNEREQPTQGMFRIERSLSVKITEAKFSQRFAPKEPYEHSKAKGKSSKGDQGKESVYAEVILGKDLRARTSTKPSVSSTFWAEEFNLEDIPAPLSKITIAVKLGNPAEKEWTMVADGLYDISADAGYLSGLGGLEISSHDPVFGRVDVPIDELEHSGTLEKWWPLLDNNDHSVGTLLAKLVLQETVILMEEEYKELSSLLQSFSNGLTTQIAQLLGPDLRQLSDIFLDIFQASGTASDWLSNLVEEEIDGIYKETPAMRMRFSGRIHSNDSYESAEQRELLVRDLSRSATMEANLLFRGNSLVTKALDAHMRRLGKEYMEGVLGENLRKIIEKDPDCEVDPNRARSQEQLDRNWANLLYITGAIWKSIYISASRCPMELRLILRHVRSCAEDRYGSFIRTVKYTSVSCFLFLRFFCPAILNPKLFGLIRDHPPDRTKRTFTLIAKSLNVLANTARFGTKEPWMARMNSFLAASTHEFKGFIDEICAVSASQTASASLEPQFAAANQIRNRLPPLSREGLPSLPFLLDHAKLLAQLVDLWVAHAPENISEATDDEVIHAFHSLCVNLGRKSRECFKAAEQAERPDENSESTWERLLTDQQKNLSPSNPLEGQPMRSHADTEITALPQTADSMVDMDYKNAEISPIIGEGDTTPSSSASAAWDRRIPFPHRATEARALTDSTNSSTASVDMIEEARSRALPSSRDGPSKNRLFDLMSSSSRKKAKAGDRNYMNDDGNEI</sequence>
<feature type="region of interest" description="Disordered" evidence="2">
    <location>
        <begin position="69"/>
        <end position="152"/>
    </location>
</feature>
<reference evidence="4 5" key="1">
    <citation type="submission" date="2015-01" db="EMBL/GenBank/DDBJ databases">
        <title>The Genome Sequence of Rhinocladiella mackenzie CBS 650.93.</title>
        <authorList>
            <consortium name="The Broad Institute Genomics Platform"/>
            <person name="Cuomo C."/>
            <person name="de Hoog S."/>
            <person name="Gorbushina A."/>
            <person name="Stielow B."/>
            <person name="Teixiera M."/>
            <person name="Abouelleil A."/>
            <person name="Chapman S.B."/>
            <person name="Priest M."/>
            <person name="Young S.K."/>
            <person name="Wortman J."/>
            <person name="Nusbaum C."/>
            <person name="Birren B."/>
        </authorList>
    </citation>
    <scope>NUCLEOTIDE SEQUENCE [LARGE SCALE GENOMIC DNA]</scope>
    <source>
        <strain evidence="4 5">CBS 650.93</strain>
    </source>
</reference>
<dbReference type="PROSITE" id="PS50018">
    <property type="entry name" value="RAS_GTPASE_ACTIV_2"/>
    <property type="match status" value="1"/>
</dbReference>
<dbReference type="PANTHER" id="PTHR10194:SF60">
    <property type="entry name" value="RAS GTPASE-ACTIVATING PROTEIN RASKOL"/>
    <property type="match status" value="1"/>
</dbReference>
<evidence type="ECO:0000256" key="2">
    <source>
        <dbReference type="SAM" id="MobiDB-lite"/>
    </source>
</evidence>
<feature type="region of interest" description="Disordered" evidence="2">
    <location>
        <begin position="167"/>
        <end position="188"/>
    </location>
</feature>
<dbReference type="GO" id="GO:0005096">
    <property type="term" value="F:GTPase activator activity"/>
    <property type="evidence" value="ECO:0007669"/>
    <property type="project" value="UniProtKB-KW"/>
</dbReference>
<evidence type="ECO:0000259" key="3">
    <source>
        <dbReference type="PROSITE" id="PS50018"/>
    </source>
</evidence>
<name>A0A0D2IBQ3_9EURO</name>
<accession>A0A0D2IBQ3</accession>
<feature type="compositionally biased region" description="Polar residues" evidence="2">
    <location>
        <begin position="69"/>
        <end position="85"/>
    </location>
</feature>
<dbReference type="GeneID" id="25297842"/>
<protein>
    <recommendedName>
        <fullName evidence="3">Ras-GAP domain-containing protein</fullName>
    </recommendedName>
</protein>
<feature type="compositionally biased region" description="Basic and acidic residues" evidence="2">
    <location>
        <begin position="1"/>
        <end position="10"/>
    </location>
</feature>
<keyword evidence="1" id="KW-0343">GTPase activation</keyword>
<dbReference type="Gene3D" id="2.60.40.150">
    <property type="entry name" value="C2 domain"/>
    <property type="match status" value="1"/>
</dbReference>
<evidence type="ECO:0000313" key="4">
    <source>
        <dbReference type="EMBL" id="KIX00706.1"/>
    </source>
</evidence>
<dbReference type="STRING" id="1442369.A0A0D2IBQ3"/>
<proteinExistence type="predicted"/>
<dbReference type="InterPro" id="IPR008936">
    <property type="entry name" value="Rho_GTPase_activation_prot"/>
</dbReference>
<dbReference type="HOGENOM" id="CLU_003244_0_1_1"/>
<dbReference type="Gene3D" id="1.10.506.10">
    <property type="entry name" value="GTPase Activation - p120gap, domain 1"/>
    <property type="match status" value="1"/>
</dbReference>
<dbReference type="Pfam" id="PF00616">
    <property type="entry name" value="RasGAP"/>
    <property type="match status" value="1"/>
</dbReference>
<dbReference type="CDD" id="cd05137">
    <property type="entry name" value="RasGAP_CLA2_BUD2"/>
    <property type="match status" value="1"/>
</dbReference>